<dbReference type="EMBL" id="JACAGJ010000008">
    <property type="protein sequence ID" value="MDM1073778.1"/>
    <property type="molecule type" value="Genomic_DNA"/>
</dbReference>
<sequence>MLKKYDNICETIKTKPLKGIFFFILLFFFFIQNTVAQTLSKGDIVFLGVNSDNSCGNNTDEFIYLLFLKDVKVNEKFYITDNRWNNSKLFTNEGKIEFKKTGSSLPKGSIIKITINSSTGIGTSIIGWSIKKVNSSNPFAINNSGDQVFIVNNISDTPTFLAGFNTKRDWDPKADGLNSLLPTSLTDIHQSNSNNSNNRYRHYIGGLNEPLSKGEWIVKILNSNNWKNDLTNNIASCNIFNDYTKNNFDNKKVNIIETTVDQEICEGDFIHSIKVIIESNIVNYKWYRSVDNVISNNDVLVAEGSNLNEYTPNTVGDFYYYCIIYIDLPLNNEPNNSIFYNSNMYKVKINPLPKIAPIEMN</sequence>
<comment type="caution">
    <text evidence="1">The sequence shown here is derived from an EMBL/GenBank/DDBJ whole genome shotgun (WGS) entry which is preliminary data.</text>
</comment>
<gene>
    <name evidence="1" type="ORF">HX001_14915</name>
</gene>
<protein>
    <submittedName>
        <fullName evidence="1">Uncharacterized protein</fullName>
    </submittedName>
</protein>
<evidence type="ECO:0000313" key="2">
    <source>
        <dbReference type="Proteomes" id="UP001170959"/>
    </source>
</evidence>
<dbReference type="AlphaFoldDB" id="A0AAJ1QGQ3"/>
<reference evidence="1" key="2">
    <citation type="journal article" date="2022" name="Sci. Total Environ.">
        <title>Prevalence, transmission, and molecular epidemiology of tet(X)-positive bacteria among humans, animals, and environmental niches in China: An epidemiological, and genomic-based study.</title>
        <authorList>
            <person name="Dong N."/>
            <person name="Zeng Y."/>
            <person name="Cai C."/>
            <person name="Sun C."/>
            <person name="Lu J."/>
            <person name="Liu C."/>
            <person name="Zhou H."/>
            <person name="Sun Q."/>
            <person name="Shu L."/>
            <person name="Wang H."/>
            <person name="Wang Y."/>
            <person name="Wang S."/>
            <person name="Wu C."/>
            <person name="Chan E.W."/>
            <person name="Chen G."/>
            <person name="Shen Z."/>
            <person name="Chen S."/>
            <person name="Zhang R."/>
        </authorList>
    </citation>
    <scope>NUCLEOTIDE SEQUENCE</scope>
    <source>
        <strain evidence="1">R655-4</strain>
    </source>
</reference>
<reference evidence="1" key="1">
    <citation type="submission" date="2020-06" db="EMBL/GenBank/DDBJ databases">
        <authorList>
            <person name="Dong N."/>
        </authorList>
    </citation>
    <scope>NUCLEOTIDE SEQUENCE</scope>
    <source>
        <strain evidence="1">R655-4</strain>
    </source>
</reference>
<name>A0AAJ1QGQ3_9FLAO</name>
<organism evidence="1 2">
    <name type="scientific">Empedobacter brevis</name>
    <dbReference type="NCBI Taxonomy" id="247"/>
    <lineage>
        <taxon>Bacteria</taxon>
        <taxon>Pseudomonadati</taxon>
        <taxon>Bacteroidota</taxon>
        <taxon>Flavobacteriia</taxon>
        <taxon>Flavobacteriales</taxon>
        <taxon>Weeksellaceae</taxon>
        <taxon>Empedobacter</taxon>
    </lineage>
</organism>
<proteinExistence type="predicted"/>
<dbReference type="RefSeq" id="WP_159155634.1">
    <property type="nucleotide sequence ID" value="NZ_CP013210.1"/>
</dbReference>
<evidence type="ECO:0000313" key="1">
    <source>
        <dbReference type="EMBL" id="MDM1073778.1"/>
    </source>
</evidence>
<accession>A0AAJ1QGQ3</accession>
<dbReference type="Proteomes" id="UP001170959">
    <property type="component" value="Unassembled WGS sequence"/>
</dbReference>